<reference evidence="4 5" key="1">
    <citation type="submission" date="2024-10" db="EMBL/GenBank/DDBJ databases">
        <title>The Natural Products Discovery Center: Release of the First 8490 Sequenced Strains for Exploring Actinobacteria Biosynthetic Diversity.</title>
        <authorList>
            <person name="Kalkreuter E."/>
            <person name="Kautsar S.A."/>
            <person name="Yang D."/>
            <person name="Bader C.D."/>
            <person name="Teijaro C.N."/>
            <person name="Fluegel L."/>
            <person name="Davis C.M."/>
            <person name="Simpson J.R."/>
            <person name="Lauterbach L."/>
            <person name="Steele A.D."/>
            <person name="Gui C."/>
            <person name="Meng S."/>
            <person name="Li G."/>
            <person name="Viehrig K."/>
            <person name="Ye F."/>
            <person name="Su P."/>
            <person name="Kiefer A.F."/>
            <person name="Nichols A."/>
            <person name="Cepeda A.J."/>
            <person name="Yan W."/>
            <person name="Fan B."/>
            <person name="Jiang Y."/>
            <person name="Adhikari A."/>
            <person name="Zheng C.-J."/>
            <person name="Schuster L."/>
            <person name="Cowan T.M."/>
            <person name="Smanski M.J."/>
            <person name="Chevrette M.G."/>
            <person name="De Carvalho L.P.S."/>
            <person name="Shen B."/>
        </authorList>
    </citation>
    <scope>NUCLEOTIDE SEQUENCE [LARGE SCALE GENOMIC DNA]</scope>
    <source>
        <strain evidence="4 5">NPDC000087</strain>
    </source>
</reference>
<protein>
    <submittedName>
        <fullName evidence="4">TetR/AcrR family transcriptional regulator C-terminal domain-containing protein</fullName>
    </submittedName>
</protein>
<dbReference type="EMBL" id="JBIAZU010000004">
    <property type="protein sequence ID" value="MFF5292111.1"/>
    <property type="molecule type" value="Genomic_DNA"/>
</dbReference>
<name>A0ABW6WIT3_9ACTN</name>
<evidence type="ECO:0000256" key="1">
    <source>
        <dbReference type="ARBA" id="ARBA00023015"/>
    </source>
</evidence>
<evidence type="ECO:0000256" key="2">
    <source>
        <dbReference type="ARBA" id="ARBA00023163"/>
    </source>
</evidence>
<dbReference type="RefSeq" id="WP_020509991.1">
    <property type="nucleotide sequence ID" value="NZ_JBIAZU010000004.1"/>
</dbReference>
<dbReference type="InterPro" id="IPR036271">
    <property type="entry name" value="Tet_transcr_reg_TetR-rel_C_sf"/>
</dbReference>
<evidence type="ECO:0000259" key="3">
    <source>
        <dbReference type="Pfam" id="PF02909"/>
    </source>
</evidence>
<evidence type="ECO:0000313" key="5">
    <source>
        <dbReference type="Proteomes" id="UP001602245"/>
    </source>
</evidence>
<sequence>MQLRRADVLRVARETIDAEGLDALQPNQGDRLFPTRPALLAAIADDLLAGVADAPPAGPWDQRLITFAHRLRRSLLSLRDGARLVTETAALEPPAQTGAEILREAGLPSDTATWTIQALINYVIGHALEEKSPTDEAARRFDFGLALILDGIRRLLQRGL</sequence>
<dbReference type="Pfam" id="PF02909">
    <property type="entry name" value="TetR_C_1"/>
    <property type="match status" value="1"/>
</dbReference>
<gene>
    <name evidence="4" type="ORF">ACFY35_21945</name>
</gene>
<accession>A0ABW6WIT3</accession>
<comment type="caution">
    <text evidence="4">The sequence shown here is derived from an EMBL/GenBank/DDBJ whole genome shotgun (WGS) entry which is preliminary data.</text>
</comment>
<keyword evidence="5" id="KW-1185">Reference proteome</keyword>
<organism evidence="4 5">
    <name type="scientific">Paractinoplanes globisporus</name>
    <dbReference type="NCBI Taxonomy" id="113565"/>
    <lineage>
        <taxon>Bacteria</taxon>
        <taxon>Bacillati</taxon>
        <taxon>Actinomycetota</taxon>
        <taxon>Actinomycetes</taxon>
        <taxon>Micromonosporales</taxon>
        <taxon>Micromonosporaceae</taxon>
        <taxon>Paractinoplanes</taxon>
    </lineage>
</organism>
<dbReference type="SUPFAM" id="SSF48498">
    <property type="entry name" value="Tetracyclin repressor-like, C-terminal domain"/>
    <property type="match status" value="1"/>
</dbReference>
<dbReference type="InterPro" id="IPR004111">
    <property type="entry name" value="Repressor_TetR_C"/>
</dbReference>
<evidence type="ECO:0000313" key="4">
    <source>
        <dbReference type="EMBL" id="MFF5292111.1"/>
    </source>
</evidence>
<dbReference type="Proteomes" id="UP001602245">
    <property type="component" value="Unassembled WGS sequence"/>
</dbReference>
<dbReference type="Gene3D" id="1.10.357.10">
    <property type="entry name" value="Tetracycline Repressor, domain 2"/>
    <property type="match status" value="1"/>
</dbReference>
<keyword evidence="2" id="KW-0804">Transcription</keyword>
<feature type="domain" description="Tetracycline repressor TetR C-terminal" evidence="3">
    <location>
        <begin position="54"/>
        <end position="136"/>
    </location>
</feature>
<keyword evidence="1" id="KW-0805">Transcription regulation</keyword>
<proteinExistence type="predicted"/>